<evidence type="ECO:0000256" key="2">
    <source>
        <dbReference type="ARBA" id="ARBA00009840"/>
    </source>
</evidence>
<dbReference type="PANTHER" id="PTHR30563:SF0">
    <property type="entry name" value="DNA RECOMBINATION PROTEIN RMUC"/>
    <property type="match status" value="1"/>
</dbReference>
<dbReference type="STRING" id="28110.KU46_1733"/>
<evidence type="ECO:0000256" key="1">
    <source>
        <dbReference type="ARBA" id="ARBA00003416"/>
    </source>
</evidence>
<keyword evidence="3 5" id="KW-0175">Coiled coil</keyword>
<dbReference type="RefSeq" id="WP_044525993.1">
    <property type="nucleotide sequence ID" value="NZ_CP009440.1"/>
</dbReference>
<evidence type="ECO:0000313" key="7">
    <source>
        <dbReference type="Proteomes" id="UP000031830"/>
    </source>
</evidence>
<organism evidence="6 7">
    <name type="scientific">Francisella philomiragia</name>
    <dbReference type="NCBI Taxonomy" id="28110"/>
    <lineage>
        <taxon>Bacteria</taxon>
        <taxon>Pseudomonadati</taxon>
        <taxon>Pseudomonadota</taxon>
        <taxon>Gammaproteobacteria</taxon>
        <taxon>Thiotrichales</taxon>
        <taxon>Francisellaceae</taxon>
        <taxon>Francisella</taxon>
    </lineage>
</organism>
<accession>A0A0B6CVC7</accession>
<sequence>MILAIALIVLLVVCGIGLFFIFNNKSIETKRIRTQFEDYKNSVQQELLSLRSKELTFDTLLDQEKQKNLELKQDNTLRIDELKQELKEEREKSYSYIEEIKNYRSQVSMLETQLKEQNAAMKDKLVLLQNSEAKLKTEFENLANKIFEDNSKKLSERNQESLNSVLNPVREQLKDFKQKVEDVYDKESTARGALQNELKTLKELNQKMTAEAHNLTNALRSSTKQQGIWGEMVLENVLEKSGLREGFEYFREKHTTDDEGKAYRPDVVVKLPDSRDIIIDAKTSLFAYNDYMAADEEQKQTHLKAHIKSIRDHIKSLANKNYENLKGINSLDFIFMFISIEGALLLALDNDTNLYDEAFKQKIILVSPTTLLVALRAVENTWRYEKQAQSITDIYSRAEELYKKFVGFVEDLEKVGKFIADANKSYENAFSKLKTGRGNLIGQVEKLKVISNIKPKKELESDLVENAMGDNE</sequence>
<evidence type="ECO:0000256" key="4">
    <source>
        <dbReference type="ARBA" id="ARBA00023172"/>
    </source>
</evidence>
<comment type="similarity">
    <text evidence="2">Belongs to the RmuC family.</text>
</comment>
<dbReference type="GO" id="GO:0006310">
    <property type="term" value="P:DNA recombination"/>
    <property type="evidence" value="ECO:0007669"/>
    <property type="project" value="UniProtKB-KW"/>
</dbReference>
<dbReference type="AlphaFoldDB" id="A0A0B6CVC7"/>
<proteinExistence type="inferred from homology"/>
<dbReference type="PANTHER" id="PTHR30563">
    <property type="entry name" value="DNA RECOMBINATION PROTEIN RMUC"/>
    <property type="match status" value="1"/>
</dbReference>
<gene>
    <name evidence="6" type="ORF">LA55_797</name>
</gene>
<dbReference type="KEGG" id="fpz:LA55_797"/>
<comment type="function">
    <text evidence="1">Involved in DNA recombination.</text>
</comment>
<dbReference type="OrthoDB" id="9765111at2"/>
<dbReference type="EMBL" id="CP009440">
    <property type="protein sequence ID" value="AJI52820.1"/>
    <property type="molecule type" value="Genomic_DNA"/>
</dbReference>
<name>A0A0B6CVC7_9GAMM</name>
<dbReference type="Proteomes" id="UP000031830">
    <property type="component" value="Chromosome"/>
</dbReference>
<evidence type="ECO:0000256" key="3">
    <source>
        <dbReference type="ARBA" id="ARBA00023054"/>
    </source>
</evidence>
<dbReference type="Pfam" id="PF02646">
    <property type="entry name" value="RmuC"/>
    <property type="match status" value="1"/>
</dbReference>
<keyword evidence="4" id="KW-0233">DNA recombination</keyword>
<evidence type="ECO:0000256" key="5">
    <source>
        <dbReference type="SAM" id="Coils"/>
    </source>
</evidence>
<reference evidence="6 7" key="1">
    <citation type="journal article" date="2015" name="Genome Announc.">
        <title>Genome sequencing of 18 francisella strains to aid in assay development and testing.</title>
        <authorList>
            <person name="Johnson S.L."/>
            <person name="Daligault H.E."/>
            <person name="Davenport K.W."/>
            <person name="Coyne S.R."/>
            <person name="Frey K.G."/>
            <person name="Koroleva G.I."/>
            <person name="Broomall S.M."/>
            <person name="Bishop-Lilly K.A."/>
            <person name="Bruce D.C."/>
            <person name="Chertkov O."/>
            <person name="Freitas T."/>
            <person name="Jaissle J."/>
            <person name="Ladner J.T."/>
            <person name="Rosenzweig C.N."/>
            <person name="Gibbons H.S."/>
            <person name="Palacios G.F."/>
            <person name="Redden C.L."/>
            <person name="Xu Y."/>
            <person name="Minogue T.D."/>
            <person name="Chain P.S."/>
        </authorList>
    </citation>
    <scope>NUCLEOTIDE SEQUENCE [LARGE SCALE GENOMIC DNA]</scope>
    <source>
        <strain evidence="6 7">GA01-2794</strain>
    </source>
</reference>
<feature type="coiled-coil region" evidence="5">
    <location>
        <begin position="72"/>
        <end position="145"/>
    </location>
</feature>
<protein>
    <submittedName>
        <fullName evidence="6">RmuC family protein</fullName>
    </submittedName>
</protein>
<feature type="coiled-coil region" evidence="5">
    <location>
        <begin position="191"/>
        <end position="225"/>
    </location>
</feature>
<dbReference type="InterPro" id="IPR003798">
    <property type="entry name" value="DNA_recombination_RmuC"/>
</dbReference>
<evidence type="ECO:0000313" key="6">
    <source>
        <dbReference type="EMBL" id="AJI52820.1"/>
    </source>
</evidence>